<dbReference type="SUPFAM" id="SSF47413">
    <property type="entry name" value="lambda repressor-like DNA-binding domains"/>
    <property type="match status" value="1"/>
</dbReference>
<dbReference type="Proteomes" id="UP000673821">
    <property type="component" value="Unassembled WGS sequence"/>
</dbReference>
<keyword evidence="1" id="KW-0238">DNA-binding</keyword>
<dbReference type="Gene3D" id="1.10.260.40">
    <property type="entry name" value="lambda repressor-like DNA-binding domains"/>
    <property type="match status" value="1"/>
</dbReference>
<organism evidence="3 4">
    <name type="scientific">Paraburkholderia nemoris</name>
    <dbReference type="NCBI Taxonomy" id="2793076"/>
    <lineage>
        <taxon>Bacteria</taxon>
        <taxon>Pseudomonadati</taxon>
        <taxon>Pseudomonadota</taxon>
        <taxon>Betaproteobacteria</taxon>
        <taxon>Burkholderiales</taxon>
        <taxon>Burkholderiaceae</taxon>
        <taxon>Paraburkholderia</taxon>
    </lineage>
</organism>
<dbReference type="InterPro" id="IPR050807">
    <property type="entry name" value="TransReg_Diox_bact_type"/>
</dbReference>
<dbReference type="PROSITE" id="PS50943">
    <property type="entry name" value="HTH_CROC1"/>
    <property type="match status" value="1"/>
</dbReference>
<comment type="caution">
    <text evidence="3">The sequence shown here is derived from an EMBL/GenBank/DDBJ whole genome shotgun (WGS) entry which is preliminary data.</text>
</comment>
<dbReference type="CDD" id="cd02209">
    <property type="entry name" value="cupin_XRE_C"/>
    <property type="match status" value="1"/>
</dbReference>
<dbReference type="EMBL" id="CAJNBH010000014">
    <property type="protein sequence ID" value="CAE6787611.1"/>
    <property type="molecule type" value="Genomic_DNA"/>
</dbReference>
<dbReference type="InterPro" id="IPR001387">
    <property type="entry name" value="Cro/C1-type_HTH"/>
</dbReference>
<accession>A0ABM8S3Q5</accession>
<feature type="domain" description="HTH cro/C1-type" evidence="2">
    <location>
        <begin position="26"/>
        <end position="80"/>
    </location>
</feature>
<dbReference type="InterPro" id="IPR010982">
    <property type="entry name" value="Lambda_DNA-bd_dom_sf"/>
</dbReference>
<dbReference type="CDD" id="cd00093">
    <property type="entry name" value="HTH_XRE"/>
    <property type="match status" value="1"/>
</dbReference>
<dbReference type="SMART" id="SM00530">
    <property type="entry name" value="HTH_XRE"/>
    <property type="match status" value="1"/>
</dbReference>
<reference evidence="3 4" key="1">
    <citation type="submission" date="2021-02" db="EMBL/GenBank/DDBJ databases">
        <authorList>
            <person name="Vanwijnsberghe S."/>
        </authorList>
    </citation>
    <scope>NUCLEOTIDE SEQUENCE [LARGE SCALE GENOMIC DNA]</scope>
    <source>
        <strain evidence="3 4">R-69776</strain>
    </source>
</reference>
<evidence type="ECO:0000259" key="2">
    <source>
        <dbReference type="PROSITE" id="PS50943"/>
    </source>
</evidence>
<name>A0ABM8S3Q5_9BURK</name>
<dbReference type="Gene3D" id="2.60.120.10">
    <property type="entry name" value="Jelly Rolls"/>
    <property type="match status" value="1"/>
</dbReference>
<dbReference type="InterPro" id="IPR014710">
    <property type="entry name" value="RmlC-like_jellyroll"/>
</dbReference>
<evidence type="ECO:0000313" key="4">
    <source>
        <dbReference type="Proteomes" id="UP000673821"/>
    </source>
</evidence>
<dbReference type="Pfam" id="PF07883">
    <property type="entry name" value="Cupin_2"/>
    <property type="match status" value="1"/>
</dbReference>
<dbReference type="PANTHER" id="PTHR46797">
    <property type="entry name" value="HTH-TYPE TRANSCRIPTIONAL REGULATOR"/>
    <property type="match status" value="1"/>
</dbReference>
<keyword evidence="4" id="KW-1185">Reference proteome</keyword>
<dbReference type="RefSeq" id="WP_200659443.1">
    <property type="nucleotide sequence ID" value="NZ_CAJNBH010000014.1"/>
</dbReference>
<dbReference type="Pfam" id="PF01381">
    <property type="entry name" value="HTH_3"/>
    <property type="match status" value="1"/>
</dbReference>
<evidence type="ECO:0000256" key="1">
    <source>
        <dbReference type="ARBA" id="ARBA00023125"/>
    </source>
</evidence>
<protein>
    <recommendedName>
        <fullName evidence="2">HTH cro/C1-type domain-containing protein</fullName>
    </recommendedName>
</protein>
<dbReference type="SUPFAM" id="SSF51182">
    <property type="entry name" value="RmlC-like cupins"/>
    <property type="match status" value="1"/>
</dbReference>
<dbReference type="PANTHER" id="PTHR46797:SF10">
    <property type="entry name" value="BLR1115 PROTEIN"/>
    <property type="match status" value="1"/>
</dbReference>
<evidence type="ECO:0000313" key="3">
    <source>
        <dbReference type="EMBL" id="CAE6787611.1"/>
    </source>
</evidence>
<dbReference type="InterPro" id="IPR013096">
    <property type="entry name" value="Cupin_2"/>
</dbReference>
<proteinExistence type="predicted"/>
<sequence>MSRNNTPPPEVDSEHDELAYEFGRRVRALRDRSELTLEDLATRSGVSRAMLSKVERGEKNPTIGVAKRIAHALETTLSFLTGGVEDRQAVIIVRHNQRHVFRDSKTGFERHLLTPTMVGSRVELLQHLLPAGVSTGMMPAYRNGTEKHIAVTEGELIVSLPGQEVHLAEGDALFFEAKVEHGFTNRSKKPCTYYVVISHRDDK</sequence>
<gene>
    <name evidence="3" type="ORF">R69776_04604</name>
</gene>
<dbReference type="InterPro" id="IPR011051">
    <property type="entry name" value="RmlC_Cupin_sf"/>
</dbReference>